<dbReference type="GO" id="GO:0006289">
    <property type="term" value="P:nucleotide-excision repair"/>
    <property type="evidence" value="ECO:0007669"/>
    <property type="project" value="InterPro"/>
</dbReference>
<dbReference type="PROSITE" id="PS50858">
    <property type="entry name" value="BSD"/>
    <property type="match status" value="2"/>
</dbReference>
<gene>
    <name evidence="3" type="ORF">SeMB42_g03485</name>
</gene>
<feature type="compositionally biased region" description="Basic and acidic residues" evidence="1">
    <location>
        <begin position="562"/>
        <end position="571"/>
    </location>
</feature>
<dbReference type="InterPro" id="IPR027079">
    <property type="entry name" value="Tfb1/GTF2H1"/>
</dbReference>
<organism evidence="3 4">
    <name type="scientific">Synchytrium endobioticum</name>
    <dbReference type="NCBI Taxonomy" id="286115"/>
    <lineage>
        <taxon>Eukaryota</taxon>
        <taxon>Fungi</taxon>
        <taxon>Fungi incertae sedis</taxon>
        <taxon>Chytridiomycota</taxon>
        <taxon>Chytridiomycota incertae sedis</taxon>
        <taxon>Chytridiomycetes</taxon>
        <taxon>Synchytriales</taxon>
        <taxon>Synchytriaceae</taxon>
        <taxon>Synchytrium</taxon>
    </lineage>
</organism>
<sequence>MANDIRTQHTTADDAREHKLKVELFSAETHTFQFQDRKDRNDVKELVAKYIKKNNPTLSGGAATTSTAPPSIAFTCPPQSSLPSTPLPVVPTTSPQASARSGLSSKRKRVAAGSDGQVPLAEMDARKALLNKSKALQKLFKDLVVTGTIDEEEFWEVRKSELETATFQAGQKSGNLYVSLADIRPVEEDNTIAIKMTAEKVHSIFLQNPALLQAYNQNVPEKVSETDFWTRYFASKYFYRSRRVVGSVAELGNPDPIFDSLKEVLDIDANPDPRKTAYNAFNKLIDLSTTAEDHQENGNTPDVTMVAGKRKEFLPIIRKFNRISEDVLQQTLKDSDPRKKIDRSAKGLGSLYLKETELEELEAFKPTPIQPLAIQEDIYFDTQSALSHMASKGASNYQQSSDDFKTLIQSWTPKFPTEVASLKTDAVLRSATEAAKRRKQGYAVDQKPAINIYPQLIDRQNSTMELLRHFWGAFNRPNKMANAEKLAGALRTVPKVLGDFLKEHPEAPMATKLMESTISAVEKALWAYEHRDYSKMTKSFAVVLLVAGALLDSCWSSSDHHLQGRDEESVVQKRPPSHPQDTEKYTAQVPLGLPDFQPDSDYLQRSLVIDYIDSDQDPCLMHEKCLSGPGRRKILRFSTKVHNIGNGDAHLGRPPADRYSPNNPPYFHFDECHHHWHFVAYADYQLLDQNRQVVLEGHKNGFCLEDLQCAPGYQPKYDCTNQGISVGCSDIYERELACQWIDITDLERRPGYTPYTPYILAVTINRQGFFPEVTTSNNVAYATAIIANIPERPPGLQGHISLPQGWLSPENTRGGPQSAHEL</sequence>
<evidence type="ECO:0000313" key="4">
    <source>
        <dbReference type="Proteomes" id="UP000317494"/>
    </source>
</evidence>
<dbReference type="STRING" id="286115.A0A507D6Z3"/>
<dbReference type="GO" id="GO:0006351">
    <property type="term" value="P:DNA-templated transcription"/>
    <property type="evidence" value="ECO:0007669"/>
    <property type="project" value="InterPro"/>
</dbReference>
<protein>
    <recommendedName>
        <fullName evidence="2">BSD domain-containing protein</fullName>
    </recommendedName>
</protein>
<feature type="domain" description="BSD" evidence="2">
    <location>
        <begin position="115"/>
        <end position="155"/>
    </location>
</feature>
<evidence type="ECO:0000256" key="1">
    <source>
        <dbReference type="SAM" id="MobiDB-lite"/>
    </source>
</evidence>
<feature type="region of interest" description="Disordered" evidence="1">
    <location>
        <begin position="562"/>
        <end position="583"/>
    </location>
</feature>
<evidence type="ECO:0000259" key="2">
    <source>
        <dbReference type="PROSITE" id="PS50858"/>
    </source>
</evidence>
<evidence type="ECO:0000313" key="3">
    <source>
        <dbReference type="EMBL" id="TPX47038.1"/>
    </source>
</evidence>
<dbReference type="PANTHER" id="PTHR12856">
    <property type="entry name" value="TRANSCRIPTION INITIATION FACTOR IIH-RELATED"/>
    <property type="match status" value="1"/>
</dbReference>
<feature type="region of interest" description="Disordered" evidence="1">
    <location>
        <begin position="77"/>
        <end position="116"/>
    </location>
</feature>
<dbReference type="Pfam" id="PF03909">
    <property type="entry name" value="BSD"/>
    <property type="match status" value="1"/>
</dbReference>
<dbReference type="SMART" id="SM00751">
    <property type="entry name" value="BSD"/>
    <property type="match status" value="2"/>
</dbReference>
<dbReference type="Gene3D" id="6.10.140.1200">
    <property type="match status" value="1"/>
</dbReference>
<dbReference type="Gene3D" id="1.10.3970.10">
    <property type="entry name" value="BSD domain"/>
    <property type="match status" value="1"/>
</dbReference>
<dbReference type="EMBL" id="QEAN01000124">
    <property type="protein sequence ID" value="TPX47038.1"/>
    <property type="molecule type" value="Genomic_DNA"/>
</dbReference>
<dbReference type="Pfam" id="PF01186">
    <property type="entry name" value="Lysyl_oxidase"/>
    <property type="match status" value="1"/>
</dbReference>
<feature type="domain" description="BSD" evidence="2">
    <location>
        <begin position="188"/>
        <end position="240"/>
    </location>
</feature>
<dbReference type="InterPro" id="IPR035925">
    <property type="entry name" value="BSD_dom_sf"/>
</dbReference>
<proteinExistence type="predicted"/>
<comment type="caution">
    <text evidence="3">The sequence shown here is derived from an EMBL/GenBank/DDBJ whole genome shotgun (WGS) entry which is preliminary data.</text>
</comment>
<feature type="region of interest" description="Disordered" evidence="1">
    <location>
        <begin position="800"/>
        <end position="822"/>
    </location>
</feature>
<dbReference type="GO" id="GO:0016641">
    <property type="term" value="F:oxidoreductase activity, acting on the CH-NH2 group of donors, oxygen as acceptor"/>
    <property type="evidence" value="ECO:0007669"/>
    <property type="project" value="InterPro"/>
</dbReference>
<keyword evidence="4" id="KW-1185">Reference proteome</keyword>
<dbReference type="InterPro" id="IPR005607">
    <property type="entry name" value="BSD_dom"/>
</dbReference>
<dbReference type="InterPro" id="IPR001695">
    <property type="entry name" value="Lysyl_oxidase"/>
</dbReference>
<reference evidence="3 4" key="1">
    <citation type="journal article" date="2019" name="Sci. Rep.">
        <title>Comparative genomics of chytrid fungi reveal insights into the obligate biotrophic and pathogenic lifestyle of Synchytrium endobioticum.</title>
        <authorList>
            <person name="van de Vossenberg B.T.L.H."/>
            <person name="Warris S."/>
            <person name="Nguyen H.D.T."/>
            <person name="van Gent-Pelzer M.P.E."/>
            <person name="Joly D.L."/>
            <person name="van de Geest H.C."/>
            <person name="Bonants P.J.M."/>
            <person name="Smith D.S."/>
            <person name="Levesque C.A."/>
            <person name="van der Lee T.A.J."/>
        </authorList>
    </citation>
    <scope>NUCLEOTIDE SEQUENCE [LARGE SCALE GENOMIC DNA]</scope>
    <source>
        <strain evidence="3 4">MB42</strain>
    </source>
</reference>
<name>A0A507D6Z3_9FUNG</name>
<dbReference type="Proteomes" id="UP000317494">
    <property type="component" value="Unassembled WGS sequence"/>
</dbReference>
<dbReference type="GO" id="GO:0005507">
    <property type="term" value="F:copper ion binding"/>
    <property type="evidence" value="ECO:0007669"/>
    <property type="project" value="InterPro"/>
</dbReference>
<dbReference type="SUPFAM" id="SSF140383">
    <property type="entry name" value="BSD domain-like"/>
    <property type="match status" value="2"/>
</dbReference>
<dbReference type="AlphaFoldDB" id="A0A507D6Z3"/>
<accession>A0A507D6Z3</accession>
<dbReference type="GO" id="GO:0000439">
    <property type="term" value="C:transcription factor TFIIH core complex"/>
    <property type="evidence" value="ECO:0007669"/>
    <property type="project" value="InterPro"/>
</dbReference>
<dbReference type="PRINTS" id="PR00074">
    <property type="entry name" value="LYSYLOXIDASE"/>
</dbReference>
<dbReference type="VEuPathDB" id="FungiDB:SeMB42_g03485"/>